<evidence type="ECO:0000256" key="3">
    <source>
        <dbReference type="ARBA" id="ARBA00022989"/>
    </source>
</evidence>
<dbReference type="Gene3D" id="1.10.3080.10">
    <property type="entry name" value="Clc chloride channel"/>
    <property type="match status" value="1"/>
</dbReference>
<dbReference type="Proteomes" id="UP000676325">
    <property type="component" value="Unassembled WGS sequence"/>
</dbReference>
<dbReference type="CDD" id="cd00400">
    <property type="entry name" value="Voltage_gated_ClC"/>
    <property type="match status" value="1"/>
</dbReference>
<dbReference type="PANTHER" id="PTHR43427:SF9">
    <property type="entry name" value="ION-TRANSPORT PROTEIN YFEO-RELATED"/>
    <property type="match status" value="1"/>
</dbReference>
<feature type="transmembrane region" description="Helical" evidence="6">
    <location>
        <begin position="385"/>
        <end position="414"/>
    </location>
</feature>
<feature type="transmembrane region" description="Helical" evidence="6">
    <location>
        <begin position="421"/>
        <end position="439"/>
    </location>
</feature>
<evidence type="ECO:0000256" key="2">
    <source>
        <dbReference type="ARBA" id="ARBA00022692"/>
    </source>
</evidence>
<dbReference type="PRINTS" id="PR00762">
    <property type="entry name" value="CLCHANNEL"/>
</dbReference>
<feature type="transmembrane region" description="Helical" evidence="6">
    <location>
        <begin position="209"/>
        <end position="228"/>
    </location>
</feature>
<keyword evidence="2 6" id="KW-0812">Transmembrane</keyword>
<evidence type="ECO:0000256" key="5">
    <source>
        <dbReference type="SAM" id="MobiDB-lite"/>
    </source>
</evidence>
<feature type="transmembrane region" description="Helical" evidence="6">
    <location>
        <begin position="255"/>
        <end position="276"/>
    </location>
</feature>
<feature type="transmembrane region" description="Helical" evidence="6">
    <location>
        <begin position="80"/>
        <end position="101"/>
    </location>
</feature>
<comment type="subcellular location">
    <subcellularLocation>
        <location evidence="1">Membrane</location>
        <topology evidence="1">Multi-pass membrane protein</topology>
    </subcellularLocation>
</comment>
<organism evidence="7 8">
    <name type="scientific">Actinospica acidithermotolerans</name>
    <dbReference type="NCBI Taxonomy" id="2828514"/>
    <lineage>
        <taxon>Bacteria</taxon>
        <taxon>Bacillati</taxon>
        <taxon>Actinomycetota</taxon>
        <taxon>Actinomycetes</taxon>
        <taxon>Catenulisporales</taxon>
        <taxon>Actinospicaceae</taxon>
        <taxon>Actinospica</taxon>
    </lineage>
</organism>
<keyword evidence="3 6" id="KW-1133">Transmembrane helix</keyword>
<evidence type="ECO:0000313" key="7">
    <source>
        <dbReference type="EMBL" id="MBR7828514.1"/>
    </source>
</evidence>
<keyword evidence="4 6" id="KW-0472">Membrane</keyword>
<feature type="region of interest" description="Disordered" evidence="5">
    <location>
        <begin position="1"/>
        <end position="20"/>
    </location>
</feature>
<keyword evidence="8" id="KW-1185">Reference proteome</keyword>
<evidence type="ECO:0000313" key="8">
    <source>
        <dbReference type="Proteomes" id="UP000676325"/>
    </source>
</evidence>
<dbReference type="InterPro" id="IPR001807">
    <property type="entry name" value="ClC"/>
</dbReference>
<dbReference type="GO" id="GO:0005886">
    <property type="term" value="C:plasma membrane"/>
    <property type="evidence" value="ECO:0007669"/>
    <property type="project" value="TreeGrafter"/>
</dbReference>
<evidence type="ECO:0000256" key="1">
    <source>
        <dbReference type="ARBA" id="ARBA00004141"/>
    </source>
</evidence>
<feature type="transmembrane region" description="Helical" evidence="6">
    <location>
        <begin position="288"/>
        <end position="306"/>
    </location>
</feature>
<dbReference type="AlphaFoldDB" id="A0A941EJ00"/>
<dbReference type="RefSeq" id="WP_212519646.1">
    <property type="nucleotide sequence ID" value="NZ_JAGSOH010000058.1"/>
</dbReference>
<dbReference type="InterPro" id="IPR014743">
    <property type="entry name" value="Cl-channel_core"/>
</dbReference>
<feature type="compositionally biased region" description="Low complexity" evidence="5">
    <location>
        <begin position="10"/>
        <end position="20"/>
    </location>
</feature>
<evidence type="ECO:0000256" key="4">
    <source>
        <dbReference type="ARBA" id="ARBA00023136"/>
    </source>
</evidence>
<dbReference type="SUPFAM" id="SSF81340">
    <property type="entry name" value="Clc chloride channel"/>
    <property type="match status" value="1"/>
</dbReference>
<feature type="transmembrane region" description="Helical" evidence="6">
    <location>
        <begin position="122"/>
        <end position="142"/>
    </location>
</feature>
<name>A0A941EJ00_9ACTN</name>
<dbReference type="EMBL" id="JAGSOH010000058">
    <property type="protein sequence ID" value="MBR7828514.1"/>
    <property type="molecule type" value="Genomic_DNA"/>
</dbReference>
<protein>
    <submittedName>
        <fullName evidence="7">Chloride channel protein</fullName>
    </submittedName>
</protein>
<proteinExistence type="predicted"/>
<comment type="caution">
    <text evidence="7">The sequence shown here is derived from an EMBL/GenBank/DDBJ whole genome shotgun (WGS) entry which is preliminary data.</text>
</comment>
<accession>A0A941EJ00</accession>
<feature type="transmembrane region" description="Helical" evidence="6">
    <location>
        <begin position="172"/>
        <end position="197"/>
    </location>
</feature>
<gene>
    <name evidence="7" type="ORF">KDK95_19540</name>
</gene>
<dbReference type="Pfam" id="PF00654">
    <property type="entry name" value="Voltage_CLC"/>
    <property type="match status" value="1"/>
</dbReference>
<dbReference type="InterPro" id="IPR050368">
    <property type="entry name" value="ClC-type_chloride_channel"/>
</dbReference>
<sequence>MTSHERPADHAPAAGAARAEPTDPLDAIRTRGYLALLLLAGVIGVPLSAAAWGFLQAVDHLQTVFYTDLPRGLGFHGAPMWWPLPLLAVSGALTAAAIVFLPGTGGHEPSEGLESGAVPTAAMLPGILIAALASISLGAVVGPEAPLIALGSGLAALVVRRMKRADERAVRLVGAAGSFAAISTLFGSPLPGAFLLMETSGLGGIALDVALLPGLLAAGIGALIFIGLDSWTGLSTTSLTIPDLPAVKQPDVGQFGWALAIGVAGALIGVLISRAARAAQPHVAPRRLVLMPIIGLLVAGLAIAYAEGTGHSSSDVLFSGQSGLGPLVQNRAQYTVAALLLLVVYKALGYALSLSAFRGGPVFPSLYLGAAGGLLVSHLPDLPFVAAVAMGIGAIGVAMLRLPLTAVLLATLLLGKDGLTVMPLVIVSVVTAYVISVRLSPAPPKPASD</sequence>
<feature type="transmembrane region" description="Helical" evidence="6">
    <location>
        <begin position="332"/>
        <end position="352"/>
    </location>
</feature>
<dbReference type="GO" id="GO:0015108">
    <property type="term" value="F:chloride transmembrane transporter activity"/>
    <property type="evidence" value="ECO:0007669"/>
    <property type="project" value="InterPro"/>
</dbReference>
<evidence type="ECO:0000256" key="6">
    <source>
        <dbReference type="SAM" id="Phobius"/>
    </source>
</evidence>
<dbReference type="PANTHER" id="PTHR43427">
    <property type="entry name" value="CHLORIDE CHANNEL PROTEIN CLC-E"/>
    <property type="match status" value="1"/>
</dbReference>
<reference evidence="7" key="1">
    <citation type="submission" date="2021-04" db="EMBL/GenBank/DDBJ databases">
        <title>Genome based classification of Actinospica acidithermotolerans sp. nov., an actinobacterium isolated from an Indonesian hot spring.</title>
        <authorList>
            <person name="Kusuma A.B."/>
            <person name="Putra K.E."/>
            <person name="Nafisah S."/>
            <person name="Loh J."/>
            <person name="Nouioui I."/>
            <person name="Goodfellow M."/>
        </authorList>
    </citation>
    <scope>NUCLEOTIDE SEQUENCE</scope>
    <source>
        <strain evidence="7">MGRD01-02</strain>
    </source>
</reference>
<feature type="transmembrane region" description="Helical" evidence="6">
    <location>
        <begin position="33"/>
        <end position="55"/>
    </location>
</feature>